<dbReference type="GeneID" id="94429124"/>
<feature type="compositionally biased region" description="Polar residues" evidence="1">
    <location>
        <begin position="589"/>
        <end position="598"/>
    </location>
</feature>
<feature type="compositionally biased region" description="Basic and acidic residues" evidence="1">
    <location>
        <begin position="874"/>
        <end position="891"/>
    </location>
</feature>
<feature type="region of interest" description="Disordered" evidence="1">
    <location>
        <begin position="51"/>
        <end position="379"/>
    </location>
</feature>
<feature type="compositionally biased region" description="Basic and acidic residues" evidence="1">
    <location>
        <begin position="1150"/>
        <end position="1166"/>
    </location>
</feature>
<feature type="region of interest" description="Disordered" evidence="1">
    <location>
        <begin position="710"/>
        <end position="745"/>
    </location>
</feature>
<feature type="compositionally biased region" description="Basic and acidic residues" evidence="1">
    <location>
        <begin position="154"/>
        <end position="170"/>
    </location>
</feature>
<proteinExistence type="predicted"/>
<dbReference type="AlphaFoldDB" id="A0A2C6KIT7"/>
<keyword evidence="3" id="KW-1185">Reference proteome</keyword>
<protein>
    <submittedName>
        <fullName evidence="2">Na+ h+ exchanger</fullName>
    </submittedName>
</protein>
<evidence type="ECO:0000313" key="3">
    <source>
        <dbReference type="Proteomes" id="UP000221165"/>
    </source>
</evidence>
<gene>
    <name evidence="2" type="ORF">CSUI_005743</name>
</gene>
<dbReference type="RefSeq" id="XP_067922108.1">
    <property type="nucleotide sequence ID" value="XM_068065913.1"/>
</dbReference>
<feature type="compositionally biased region" description="Acidic residues" evidence="1">
    <location>
        <begin position="610"/>
        <end position="624"/>
    </location>
</feature>
<feature type="compositionally biased region" description="Basic and acidic residues" evidence="1">
    <location>
        <begin position="303"/>
        <end position="312"/>
    </location>
</feature>
<sequence>MTVMKRMDTAVLKPSHLADGGRREGGGEPRPQHGYEEGYEMAGRQMSPEPFAAGEEEGRWRKTGGRVDMNDEGLMVDASRRVGSPLSIQPQQQQVSSYSTMGAGDGYKGGREGRGDETHGVSPEGNLSAISQSHSSPMKSAMKSPRGKAAPIEGRGEGDGHLGGDERELNDVGGSARGGGDGNKGGEQERRRISSAQISPLDQRGLVAHDAHAHFSLPSPSGVFAQGKTGEVRQESGLGSRSSQGGGDPYSSTPPTKGGGGEVSSSSSPQMRLVSSASSSGMKNHPALQTSNRMGEEQGTGEGEDKTKDSSRPPHPKQQSAPIAPVHLPSGGGGVSSHPSIVISAATGVGSAEKGPGVSAPPPGRPQGVRVASLSRGEDEDAAELLIKDYQKEKHAHTLAALSQGLKPELSGGGGIVGTSSAFDPKFNLRLIEHATTADAKSAVGRGGRRLAPEDDEGDEEEEDEDEEDEEEEEEEQQPGGGGGGVYAASSLTASGPAGLLSAKGGEGSAAVIAGGGGVAVDHRHAHRHPPLSQDSQLVAGGGSSQQPRSLKKKGKVAGGLARSVGRFYGKKGTHTTSGGGGKGDSSRYSRYTQQESGTAHRVDAAAALSEDDGGGGEDEEEEDLALRQHNGTISTSHRRYQYHDRDLYEAGEPIEVVLAGEDPKTKLPLYRLASSRMLAGRSKGGAAGGRAILVGGVGGSAGADVITPDMMDRGDGGGGVGDQKGRKGKRYMSSNTRELGEEREGMKGWWAPGAALFPRGVVGFLRRKARKRQPTLPLFRQDDDDAKQVSQKRRQTSPYSFGRREGEDEDVSERASQDEKEIGEKKKRRRAGEKDHHPSWSRSRSAGALLRKSKSRLEGEGGERGRKAGGGGEEQRDGKDEHAKRREKEGPSGYREGGGRDVSGLDGGEEGEEEEQRDLLRDMPQLDRGALHSPGGRSEKDSDEDEDDGGRLAGRLDTDATLIFPKDLTGSAAEDLERKKKRKKHGRVAQRMQSFLHLTHRHRRGSDLSRSSRAFSPSGGDHSPRNFPDEEEETDQHNLHPRHPTPRGSPAAAVATGDLRKGEKSTENGESHVTQGGRMTGERKMGAGGGGEEERERKGEKKGVIRSPVPPGRSHGVPHGILKISRKGRSPGGGGQDEEEAEDLVGTRQEGRTERDRREREEERMSSSSPSPSPSHLPPPIVHLSRPGSPPSVILGYANHKSSTPSGDGEETRPAKLSSVDERDGQ</sequence>
<feature type="compositionally biased region" description="Basic and acidic residues" evidence="1">
    <location>
        <begin position="19"/>
        <end position="36"/>
    </location>
</feature>
<feature type="compositionally biased region" description="Basic and acidic residues" evidence="1">
    <location>
        <begin position="856"/>
        <end position="867"/>
    </location>
</feature>
<feature type="compositionally biased region" description="Basic and acidic residues" evidence="1">
    <location>
        <begin position="1211"/>
        <end position="1227"/>
    </location>
</feature>
<feature type="compositionally biased region" description="Polar residues" evidence="1">
    <location>
        <begin position="86"/>
        <end position="100"/>
    </location>
</feature>
<name>A0A2C6KIT7_9APIC</name>
<dbReference type="OrthoDB" id="10692117at2759"/>
<feature type="compositionally biased region" description="Basic and acidic residues" evidence="1">
    <location>
        <begin position="1059"/>
        <end position="1071"/>
    </location>
</feature>
<feature type="region of interest" description="Disordered" evidence="1">
    <location>
        <begin position="769"/>
        <end position="1227"/>
    </location>
</feature>
<feature type="compositionally biased region" description="Acidic residues" evidence="1">
    <location>
        <begin position="908"/>
        <end position="917"/>
    </location>
</feature>
<feature type="compositionally biased region" description="Pro residues" evidence="1">
    <location>
        <begin position="1172"/>
        <end position="1182"/>
    </location>
</feature>
<dbReference type="Proteomes" id="UP000221165">
    <property type="component" value="Unassembled WGS sequence"/>
</dbReference>
<feature type="compositionally biased region" description="Basic and acidic residues" evidence="1">
    <location>
        <begin position="108"/>
        <end position="119"/>
    </location>
</feature>
<organism evidence="2 3">
    <name type="scientific">Cystoisospora suis</name>
    <dbReference type="NCBI Taxonomy" id="483139"/>
    <lineage>
        <taxon>Eukaryota</taxon>
        <taxon>Sar</taxon>
        <taxon>Alveolata</taxon>
        <taxon>Apicomplexa</taxon>
        <taxon>Conoidasida</taxon>
        <taxon>Coccidia</taxon>
        <taxon>Eucoccidiorida</taxon>
        <taxon>Eimeriorina</taxon>
        <taxon>Sarcocystidae</taxon>
        <taxon>Cystoisospora</taxon>
    </lineage>
</organism>
<feature type="compositionally biased region" description="Basic and acidic residues" evidence="1">
    <location>
        <begin position="803"/>
        <end position="825"/>
    </location>
</feature>
<dbReference type="EMBL" id="MIGC01002763">
    <property type="protein sequence ID" value="PHJ20420.1"/>
    <property type="molecule type" value="Genomic_DNA"/>
</dbReference>
<feature type="compositionally biased region" description="Polar residues" evidence="1">
    <location>
        <begin position="128"/>
        <end position="138"/>
    </location>
</feature>
<feature type="region of interest" description="Disordered" evidence="1">
    <location>
        <begin position="435"/>
        <end position="639"/>
    </location>
</feature>
<reference evidence="2 3" key="1">
    <citation type="journal article" date="2017" name="Int. J. Parasitol.">
        <title>The genome of the protozoan parasite Cystoisospora suis and a reverse vaccinology approach to identify vaccine candidates.</title>
        <authorList>
            <person name="Palmieri N."/>
            <person name="Shrestha A."/>
            <person name="Ruttkowski B."/>
            <person name="Beck T."/>
            <person name="Vogl C."/>
            <person name="Tomley F."/>
            <person name="Blake D.P."/>
            <person name="Joachim A."/>
        </authorList>
    </citation>
    <scope>NUCLEOTIDE SEQUENCE [LARGE SCALE GENOMIC DNA]</scope>
    <source>
        <strain evidence="2 3">Wien I</strain>
    </source>
</reference>
<accession>A0A2C6KIT7</accession>
<feature type="region of interest" description="Disordered" evidence="1">
    <location>
        <begin position="1"/>
        <end position="36"/>
    </location>
</feature>
<feature type="compositionally biased region" description="Basic residues" evidence="1">
    <location>
        <begin position="980"/>
        <end position="989"/>
    </location>
</feature>
<feature type="compositionally biased region" description="Polar residues" evidence="1">
    <location>
        <begin position="269"/>
        <end position="293"/>
    </location>
</feature>
<feature type="compositionally biased region" description="Acidic residues" evidence="1">
    <location>
        <begin position="454"/>
        <end position="477"/>
    </location>
</feature>
<dbReference type="VEuPathDB" id="ToxoDB:CSUI_005743"/>
<feature type="compositionally biased region" description="Basic and acidic residues" evidence="1">
    <location>
        <begin position="1093"/>
        <end position="1104"/>
    </location>
</feature>
<evidence type="ECO:0000313" key="2">
    <source>
        <dbReference type="EMBL" id="PHJ20420.1"/>
    </source>
</evidence>
<comment type="caution">
    <text evidence="2">The sequence shown here is derived from an EMBL/GenBank/DDBJ whole genome shotgun (WGS) entry which is preliminary data.</text>
</comment>
<feature type="non-terminal residue" evidence="2">
    <location>
        <position position="1227"/>
    </location>
</feature>
<evidence type="ECO:0000256" key="1">
    <source>
        <dbReference type="SAM" id="MobiDB-lite"/>
    </source>
</evidence>